<dbReference type="PROSITE" id="PS50850">
    <property type="entry name" value="MFS"/>
    <property type="match status" value="1"/>
</dbReference>
<dbReference type="InterPro" id="IPR005829">
    <property type="entry name" value="Sugar_transporter_CS"/>
</dbReference>
<evidence type="ECO:0000313" key="8">
    <source>
        <dbReference type="EMBL" id="KAF0291332.1"/>
    </source>
</evidence>
<keyword evidence="2 6" id="KW-0812">Transmembrane</keyword>
<evidence type="ECO:0000259" key="7">
    <source>
        <dbReference type="PROSITE" id="PS50850"/>
    </source>
</evidence>
<dbReference type="PANTHER" id="PTHR48021:SF1">
    <property type="entry name" value="GH07001P-RELATED"/>
    <property type="match status" value="1"/>
</dbReference>
<dbReference type="PROSITE" id="PS00216">
    <property type="entry name" value="SUGAR_TRANSPORT_1"/>
    <property type="match status" value="1"/>
</dbReference>
<name>A0A6A4VLB1_AMPAM</name>
<evidence type="ECO:0000256" key="5">
    <source>
        <dbReference type="SAM" id="MobiDB-lite"/>
    </source>
</evidence>
<feature type="transmembrane region" description="Helical" evidence="6">
    <location>
        <begin position="24"/>
        <end position="51"/>
    </location>
</feature>
<keyword evidence="4 6" id="KW-0472">Membrane</keyword>
<feature type="transmembrane region" description="Helical" evidence="6">
    <location>
        <begin position="259"/>
        <end position="280"/>
    </location>
</feature>
<dbReference type="SUPFAM" id="SSF103473">
    <property type="entry name" value="MFS general substrate transporter"/>
    <property type="match status" value="1"/>
</dbReference>
<dbReference type="Proteomes" id="UP000440578">
    <property type="component" value="Unassembled WGS sequence"/>
</dbReference>
<feature type="transmembrane region" description="Helical" evidence="6">
    <location>
        <begin position="123"/>
        <end position="144"/>
    </location>
</feature>
<feature type="transmembrane region" description="Helical" evidence="6">
    <location>
        <begin position="181"/>
        <end position="203"/>
    </location>
</feature>
<dbReference type="AlphaFoldDB" id="A0A6A4VLB1"/>
<dbReference type="OrthoDB" id="4142200at2759"/>
<evidence type="ECO:0000313" key="9">
    <source>
        <dbReference type="Proteomes" id="UP000440578"/>
    </source>
</evidence>
<reference evidence="8 9" key="1">
    <citation type="submission" date="2019-07" db="EMBL/GenBank/DDBJ databases">
        <title>Draft genome assembly of a fouling barnacle, Amphibalanus amphitrite (Darwin, 1854): The first reference genome for Thecostraca.</title>
        <authorList>
            <person name="Kim W."/>
        </authorList>
    </citation>
    <scope>NUCLEOTIDE SEQUENCE [LARGE SCALE GENOMIC DNA]</scope>
    <source>
        <strain evidence="8">SNU_AA5</strain>
        <tissue evidence="8">Soma without cirri and trophi</tissue>
    </source>
</reference>
<evidence type="ECO:0000256" key="6">
    <source>
        <dbReference type="SAM" id="Phobius"/>
    </source>
</evidence>
<dbReference type="InterPro" id="IPR036259">
    <property type="entry name" value="MFS_trans_sf"/>
</dbReference>
<dbReference type="Pfam" id="PF00083">
    <property type="entry name" value="Sugar_tr"/>
    <property type="match status" value="1"/>
</dbReference>
<feature type="domain" description="Major facilitator superfamily (MFS) profile" evidence="7">
    <location>
        <begin position="28"/>
        <end position="447"/>
    </location>
</feature>
<dbReference type="Gene3D" id="1.20.1250.20">
    <property type="entry name" value="MFS general substrate transporter like domains"/>
    <property type="match status" value="1"/>
</dbReference>
<organism evidence="8 9">
    <name type="scientific">Amphibalanus amphitrite</name>
    <name type="common">Striped barnacle</name>
    <name type="synonym">Balanus amphitrite</name>
    <dbReference type="NCBI Taxonomy" id="1232801"/>
    <lineage>
        <taxon>Eukaryota</taxon>
        <taxon>Metazoa</taxon>
        <taxon>Ecdysozoa</taxon>
        <taxon>Arthropoda</taxon>
        <taxon>Crustacea</taxon>
        <taxon>Multicrustacea</taxon>
        <taxon>Cirripedia</taxon>
        <taxon>Thoracica</taxon>
        <taxon>Thoracicalcarea</taxon>
        <taxon>Balanomorpha</taxon>
        <taxon>Balanoidea</taxon>
        <taxon>Balanidae</taxon>
        <taxon>Amphibalaninae</taxon>
        <taxon>Amphibalanus</taxon>
    </lineage>
</organism>
<evidence type="ECO:0000256" key="3">
    <source>
        <dbReference type="ARBA" id="ARBA00022989"/>
    </source>
</evidence>
<keyword evidence="9" id="KW-1185">Reference proteome</keyword>
<evidence type="ECO:0000256" key="2">
    <source>
        <dbReference type="ARBA" id="ARBA00022692"/>
    </source>
</evidence>
<comment type="subcellular location">
    <subcellularLocation>
        <location evidence="1">Membrane</location>
        <topology evidence="1">Multi-pass membrane protein</topology>
    </subcellularLocation>
</comment>
<dbReference type="InterPro" id="IPR020846">
    <property type="entry name" value="MFS_dom"/>
</dbReference>
<gene>
    <name evidence="8" type="primary">Tret1-2_4</name>
    <name evidence="8" type="ORF">FJT64_010511</name>
</gene>
<dbReference type="GO" id="GO:0016020">
    <property type="term" value="C:membrane"/>
    <property type="evidence" value="ECO:0007669"/>
    <property type="project" value="UniProtKB-SubCell"/>
</dbReference>
<feature type="region of interest" description="Disordered" evidence="5">
    <location>
        <begin position="463"/>
        <end position="487"/>
    </location>
</feature>
<dbReference type="InterPro" id="IPR005828">
    <property type="entry name" value="MFS_sugar_transport-like"/>
</dbReference>
<dbReference type="EMBL" id="VIIS01001888">
    <property type="protein sequence ID" value="KAF0291332.1"/>
    <property type="molecule type" value="Genomic_DNA"/>
</dbReference>
<feature type="transmembrane region" description="Helical" evidence="6">
    <location>
        <begin position="359"/>
        <end position="380"/>
    </location>
</feature>
<protein>
    <submittedName>
        <fullName evidence="8">Facilitated trehalose transporter Tret1-2</fullName>
    </submittedName>
</protein>
<feature type="transmembrane region" description="Helical" evidence="6">
    <location>
        <begin position="156"/>
        <end position="175"/>
    </location>
</feature>
<feature type="transmembrane region" description="Helical" evidence="6">
    <location>
        <begin position="326"/>
        <end position="347"/>
    </location>
</feature>
<feature type="transmembrane region" description="Helical" evidence="6">
    <location>
        <begin position="418"/>
        <end position="443"/>
    </location>
</feature>
<keyword evidence="3 6" id="KW-1133">Transmembrane helix</keyword>
<feature type="transmembrane region" description="Helical" evidence="6">
    <location>
        <begin position="71"/>
        <end position="91"/>
    </location>
</feature>
<dbReference type="InterPro" id="IPR050549">
    <property type="entry name" value="MFS_Trehalose_Transporter"/>
</dbReference>
<comment type="caution">
    <text evidence="8">The sequence shown here is derived from an EMBL/GenBank/DDBJ whole genome shotgun (WGS) entry which is preliminary data.</text>
</comment>
<accession>A0A6A4VLB1</accession>
<dbReference type="PROSITE" id="PS51257">
    <property type="entry name" value="PROKAR_LIPOPROTEIN"/>
    <property type="match status" value="1"/>
</dbReference>
<feature type="transmembrane region" description="Helical" evidence="6">
    <location>
        <begin position="292"/>
        <end position="314"/>
    </location>
</feature>
<evidence type="ECO:0000256" key="4">
    <source>
        <dbReference type="ARBA" id="ARBA00023136"/>
    </source>
</evidence>
<evidence type="ECO:0000256" key="1">
    <source>
        <dbReference type="ARBA" id="ARBA00004141"/>
    </source>
</evidence>
<proteinExistence type="predicted"/>
<sequence>MGRPEEASPESGQRSDGGRLSVQLAAAVAASLACGSNAFAMGWGVVATWQLRDTAEGAGRDLRFTDGQRAWLNSALFLGTAFGCLLGGRVAARFGPRLAMLHSLLPLGLSQVLVALANSAPVLLAGRLVIGLTSGISVGVYILYISGTSSPRYRGALTVLADVICLLIIIGVIALGEVLGWRWLAAVCAAASVLPAATMLLLLPDDPVWLLSCGRLADAKRSAAVLDLNLELSDTTTLDAETSDGWRQTLGLLIQRKNLLPLAIVLMLVLFNTFSGYMAILSYSLEFFRMAGFQLDAAVCSILFCAIRVLAVLLTSTLVDRLGRRVLLVFSCGGVSVCYMGLVAYYQLPALHHLTALPIALMLGAGFVYSSALACLPFCLAGEMFPLRMRQVDGAIVMFSYNAFNMLAGQAFPRTLAALGAGGLFLTHGIIMALACAFTLLAVPETKGLSLAAIETLFDKGKPAPAPDGSEEVSRGHSGRCDVSVIA</sequence>
<dbReference type="PANTHER" id="PTHR48021">
    <property type="match status" value="1"/>
</dbReference>
<dbReference type="GO" id="GO:0022857">
    <property type="term" value="F:transmembrane transporter activity"/>
    <property type="evidence" value="ECO:0007669"/>
    <property type="project" value="InterPro"/>
</dbReference>